<evidence type="ECO:0000313" key="10">
    <source>
        <dbReference type="Proteomes" id="UP000067626"/>
    </source>
</evidence>
<reference evidence="9 10" key="1">
    <citation type="submission" date="2015-07" db="EMBL/GenBank/DDBJ databases">
        <title>Genome analysis of myxobacterium Chondromyces crocatus Cm c5 reveals a high potential for natural compound synthesis and the genetic basis for the loss of fruiting body formation.</title>
        <authorList>
            <person name="Zaburannyi N."/>
            <person name="Bunk B."/>
            <person name="Maier J."/>
            <person name="Overmann J."/>
            <person name="Mueller R."/>
        </authorList>
    </citation>
    <scope>NUCLEOTIDE SEQUENCE [LARGE SCALE GENOMIC DNA]</scope>
    <source>
        <strain evidence="9 10">Cm c5</strain>
    </source>
</reference>
<evidence type="ECO:0000256" key="3">
    <source>
        <dbReference type="ARBA" id="ARBA00022475"/>
    </source>
</evidence>
<dbReference type="CDD" id="cd06173">
    <property type="entry name" value="MFS_MefA_like"/>
    <property type="match status" value="1"/>
</dbReference>
<sequence>MKDSGSGGAREKRALPAVVRALRHRNYRLFFSGQLVSLVGTWMQSVAQAWLVYRLTGSSLLLGAVGFAHQIPVFFLATVGGTVADRRNRRSVLLCTQTAAMTLALTLATLTLSGLVRIEHVFVMASLLGVVNAFDIPARQSFIVEMVGREDLPNAIALNSSIFNGARIVGPAVAGVLVVMIGEGYCFLLNGLSFLAVLAGLLAIRVPPRPRPPAHANPLAAALEGFQFVARTRAMRALLLLLGLMSLTAAPYGVLLPPFADRILLGGPRAYGLLMVAAGVGAVIGALTLAARRGLKDLGNWVLGASALMATSLFLFSLSRSFWLSWLLLVPTGFGMMVHLAGTNTLVQSMVPDALRGRVMAVHSMTFMGIAPLGSLFTGWLADRFGPAQALALNSACCLAGAALFATRLQKLGEETRALIQAREAELSAASADTPLSSRTR</sequence>
<feature type="transmembrane region" description="Helical" evidence="7">
    <location>
        <begin position="187"/>
        <end position="204"/>
    </location>
</feature>
<evidence type="ECO:0000256" key="4">
    <source>
        <dbReference type="ARBA" id="ARBA00022692"/>
    </source>
</evidence>
<feature type="transmembrane region" description="Helical" evidence="7">
    <location>
        <begin position="237"/>
        <end position="259"/>
    </location>
</feature>
<name>A0A0K1EQY0_CHOCO</name>
<comment type="subcellular location">
    <subcellularLocation>
        <location evidence="1">Cell membrane</location>
        <topology evidence="1">Multi-pass membrane protein</topology>
    </subcellularLocation>
</comment>
<dbReference type="PANTHER" id="PTHR23513:SF11">
    <property type="entry name" value="STAPHYLOFERRIN A TRANSPORTER"/>
    <property type="match status" value="1"/>
</dbReference>
<feature type="transmembrane region" description="Helical" evidence="7">
    <location>
        <begin position="359"/>
        <end position="382"/>
    </location>
</feature>
<dbReference type="PATRIC" id="fig|52.7.peg.8322"/>
<dbReference type="EMBL" id="CP012159">
    <property type="protein sequence ID" value="AKT43335.1"/>
    <property type="molecule type" value="Genomic_DNA"/>
</dbReference>
<dbReference type="KEGG" id="ccro:CMC5_075670"/>
<dbReference type="PANTHER" id="PTHR23513">
    <property type="entry name" value="INTEGRAL MEMBRANE EFFLUX PROTEIN-RELATED"/>
    <property type="match status" value="1"/>
</dbReference>
<keyword evidence="6 7" id="KW-0472">Membrane</keyword>
<dbReference type="Pfam" id="PF05977">
    <property type="entry name" value="MFS_3"/>
    <property type="match status" value="1"/>
</dbReference>
<evidence type="ECO:0000256" key="5">
    <source>
        <dbReference type="ARBA" id="ARBA00022989"/>
    </source>
</evidence>
<dbReference type="InterPro" id="IPR036259">
    <property type="entry name" value="MFS_trans_sf"/>
</dbReference>
<evidence type="ECO:0000259" key="8">
    <source>
        <dbReference type="PROSITE" id="PS50850"/>
    </source>
</evidence>
<dbReference type="InterPro" id="IPR010290">
    <property type="entry name" value="TM_effector"/>
</dbReference>
<keyword evidence="5 7" id="KW-1133">Transmembrane helix</keyword>
<evidence type="ECO:0000256" key="2">
    <source>
        <dbReference type="ARBA" id="ARBA00022448"/>
    </source>
</evidence>
<dbReference type="Gene3D" id="1.20.1250.20">
    <property type="entry name" value="MFS general substrate transporter like domains"/>
    <property type="match status" value="1"/>
</dbReference>
<keyword evidence="2" id="KW-0813">Transport</keyword>
<gene>
    <name evidence="9" type="ORF">CMC5_075670</name>
</gene>
<keyword evidence="10" id="KW-1185">Reference proteome</keyword>
<dbReference type="GO" id="GO:0022857">
    <property type="term" value="F:transmembrane transporter activity"/>
    <property type="evidence" value="ECO:0007669"/>
    <property type="project" value="InterPro"/>
</dbReference>
<dbReference type="PROSITE" id="PS50850">
    <property type="entry name" value="MFS"/>
    <property type="match status" value="1"/>
</dbReference>
<dbReference type="GO" id="GO:0005886">
    <property type="term" value="C:plasma membrane"/>
    <property type="evidence" value="ECO:0007669"/>
    <property type="project" value="UniProtKB-SubCell"/>
</dbReference>
<proteinExistence type="predicted"/>
<feature type="transmembrane region" description="Helical" evidence="7">
    <location>
        <begin position="388"/>
        <end position="407"/>
    </location>
</feature>
<dbReference type="Proteomes" id="UP000067626">
    <property type="component" value="Chromosome"/>
</dbReference>
<evidence type="ECO:0000256" key="6">
    <source>
        <dbReference type="ARBA" id="ARBA00023136"/>
    </source>
</evidence>
<feature type="transmembrane region" description="Helical" evidence="7">
    <location>
        <begin position="59"/>
        <end position="79"/>
    </location>
</feature>
<dbReference type="AlphaFoldDB" id="A0A0K1EQY0"/>
<evidence type="ECO:0000256" key="1">
    <source>
        <dbReference type="ARBA" id="ARBA00004651"/>
    </source>
</evidence>
<dbReference type="STRING" id="52.CMC5_075670"/>
<feature type="transmembrane region" description="Helical" evidence="7">
    <location>
        <begin position="29"/>
        <end position="53"/>
    </location>
</feature>
<evidence type="ECO:0000256" key="7">
    <source>
        <dbReference type="SAM" id="Phobius"/>
    </source>
</evidence>
<accession>A0A0K1EQY0</accession>
<evidence type="ECO:0000313" key="9">
    <source>
        <dbReference type="EMBL" id="AKT43335.1"/>
    </source>
</evidence>
<dbReference type="InterPro" id="IPR020846">
    <property type="entry name" value="MFS_dom"/>
</dbReference>
<feature type="transmembrane region" description="Helical" evidence="7">
    <location>
        <begin position="271"/>
        <end position="291"/>
    </location>
</feature>
<feature type="transmembrane region" description="Helical" evidence="7">
    <location>
        <begin position="91"/>
        <end position="112"/>
    </location>
</feature>
<keyword evidence="4 7" id="KW-0812">Transmembrane</keyword>
<feature type="domain" description="Major facilitator superfamily (MFS) profile" evidence="8">
    <location>
        <begin position="21"/>
        <end position="413"/>
    </location>
</feature>
<feature type="transmembrane region" description="Helical" evidence="7">
    <location>
        <begin position="323"/>
        <end position="347"/>
    </location>
</feature>
<feature type="transmembrane region" description="Helical" evidence="7">
    <location>
        <begin position="298"/>
        <end position="317"/>
    </location>
</feature>
<protein>
    <submittedName>
        <fullName evidence="9">MFS transporter</fullName>
    </submittedName>
</protein>
<dbReference type="SUPFAM" id="SSF103473">
    <property type="entry name" value="MFS general substrate transporter"/>
    <property type="match status" value="1"/>
</dbReference>
<dbReference type="RefSeq" id="WP_063796418.1">
    <property type="nucleotide sequence ID" value="NZ_CP012159.1"/>
</dbReference>
<organism evidence="9 10">
    <name type="scientific">Chondromyces crocatus</name>
    <dbReference type="NCBI Taxonomy" id="52"/>
    <lineage>
        <taxon>Bacteria</taxon>
        <taxon>Pseudomonadati</taxon>
        <taxon>Myxococcota</taxon>
        <taxon>Polyangia</taxon>
        <taxon>Polyangiales</taxon>
        <taxon>Polyangiaceae</taxon>
        <taxon>Chondromyces</taxon>
    </lineage>
</organism>
<keyword evidence="3" id="KW-1003">Cell membrane</keyword>